<feature type="region of interest" description="Disordered" evidence="2">
    <location>
        <begin position="922"/>
        <end position="1001"/>
    </location>
</feature>
<proteinExistence type="predicted"/>
<feature type="coiled-coil region" evidence="1">
    <location>
        <begin position="872"/>
        <end position="899"/>
    </location>
</feature>
<organism evidence="3 4">
    <name type="scientific">Schizophyllum amplum</name>
    <dbReference type="NCBI Taxonomy" id="97359"/>
    <lineage>
        <taxon>Eukaryota</taxon>
        <taxon>Fungi</taxon>
        <taxon>Dikarya</taxon>
        <taxon>Basidiomycota</taxon>
        <taxon>Agaricomycotina</taxon>
        <taxon>Agaricomycetes</taxon>
        <taxon>Agaricomycetidae</taxon>
        <taxon>Agaricales</taxon>
        <taxon>Schizophyllaceae</taxon>
        <taxon>Schizophyllum</taxon>
    </lineage>
</organism>
<feature type="compositionally biased region" description="Basic residues" evidence="2">
    <location>
        <begin position="990"/>
        <end position="1001"/>
    </location>
</feature>
<comment type="caution">
    <text evidence="3">The sequence shown here is derived from an EMBL/GenBank/DDBJ whole genome shotgun (WGS) entry which is preliminary data.</text>
</comment>
<keyword evidence="1" id="KW-0175">Coiled coil</keyword>
<dbReference type="PANTHER" id="PTHR31912:SF34">
    <property type="entry name" value="NOTOCHORD-RELATED PROTEIN"/>
    <property type="match status" value="1"/>
</dbReference>
<reference evidence="3 4" key="1">
    <citation type="journal article" date="2019" name="New Phytol.">
        <title>Comparative genomics reveals unique wood-decay strategies and fruiting body development in the Schizophyllaceae.</title>
        <authorList>
            <person name="Almasi E."/>
            <person name="Sahu N."/>
            <person name="Krizsan K."/>
            <person name="Balint B."/>
            <person name="Kovacs G.M."/>
            <person name="Kiss B."/>
            <person name="Cseklye J."/>
            <person name="Drula E."/>
            <person name="Henrissat B."/>
            <person name="Nagy I."/>
            <person name="Chovatia M."/>
            <person name="Adam C."/>
            <person name="LaButti K."/>
            <person name="Lipzen A."/>
            <person name="Riley R."/>
            <person name="Grigoriev I.V."/>
            <person name="Nagy L.G."/>
        </authorList>
    </citation>
    <scope>NUCLEOTIDE SEQUENCE [LARGE SCALE GENOMIC DNA]</scope>
    <source>
        <strain evidence="3 4">NL-1724</strain>
    </source>
</reference>
<dbReference type="EMBL" id="VDMD01000171">
    <property type="protein sequence ID" value="TRM55333.1"/>
    <property type="molecule type" value="Genomic_DNA"/>
</dbReference>
<sequence length="1001" mass="112842">MFPPSTRGTKSVLRANARYLPCTRLEPYPLPRPISEVWQAERWKKFKPEERTPMYARDHKRFFIEELCQLYDGTYVIPHDWVVRKGCLTARSSVVQPTPAGLWAVTEVKENFQADTFQYTYEDLVARIGTVPDWEVSNTIPAPPAMPNPLRELAPDCDLYVVMVPLWADDVSGNKSKQYNKHMNTYMANSNLPGRLLQQEYFVRFVSTSPHASSPEQFAAVRDQINATHQKPIHCFNAQTQRECAVILRVPGLPADNPQQSEEASHIGGNGLCPCRKCTLGGPVPAKQIPFKQTTEGYHTYHYAGIARSASEIREELRRQLDTAMLGVDATVKQMQTASGTKDKVTQHWIGLLLSKASDMKKADPQRSPDDIVTELRVWLDGQPGDKMNPLLDIAGLDPSQDTPVEILHTILLGVMKYAWYILHTSWTEQERQLFTIRLQSTDIDGLSIAPIRAGYMMQYRNNLIGKDFKALMQTVPFHLHDISEQSDKHPERFTLLKAIGELGAMLWAHTIDNMDQFLSDIEILTANVLDTFDVVDCKKITTKIKLHLLPHLVEDIRRFGPAIRNSTEVFECFNAVFRLCSVLSNHQAPSRDIAVKLSSFDRVKHIVSGGYWKENGKWVQASTQVQDILHQKPVIQRHLGWTPARPNRAGKVTQEAKRVPPRLWSDTFSGSATSPTTIQAHTTDSRWRSGKSLVAQSGDVCRCGSWVFARTIQTTTVTGRIKEILVASGSTADHEQSIVLLEVFHLGQARHVAFGAPVLGRPAVQDDRYMLLTPKDVLFIFSAQHDCRTFGCKSFVQVTEVQEHQKTDRQRSLLKHEDDDHFIVNIYAIHNAVELRRAISRELMKPIPLFADRRAHHDANAYKLREKEVGRRAMLAQRRAEKKAAKEAEAQKARLEANTTGAVASVGATVIPGAVATAGREDAAGGANDTGVADVAGGDEMEVETEEETEEEEMEEGDTEEEETEEEDEMEMDEDEMEDTHDLVTTGHASRKRKRRRLRK</sequence>
<feature type="compositionally biased region" description="Acidic residues" evidence="2">
    <location>
        <begin position="938"/>
        <end position="980"/>
    </location>
</feature>
<gene>
    <name evidence="3" type="ORF">BD626DRAFT_444655</name>
</gene>
<dbReference type="AlphaFoldDB" id="A0A550BS15"/>
<dbReference type="Proteomes" id="UP000320762">
    <property type="component" value="Unassembled WGS sequence"/>
</dbReference>
<protein>
    <submittedName>
        <fullName evidence="3">Uncharacterized protein</fullName>
    </submittedName>
</protein>
<evidence type="ECO:0000256" key="2">
    <source>
        <dbReference type="SAM" id="MobiDB-lite"/>
    </source>
</evidence>
<dbReference type="STRING" id="97359.A0A550BS15"/>
<keyword evidence="4" id="KW-1185">Reference proteome</keyword>
<name>A0A550BS15_9AGAR</name>
<dbReference type="PANTHER" id="PTHR31912">
    <property type="entry name" value="IP13529P"/>
    <property type="match status" value="1"/>
</dbReference>
<dbReference type="OrthoDB" id="2506088at2759"/>
<accession>A0A550BS15</accession>
<evidence type="ECO:0000313" key="4">
    <source>
        <dbReference type="Proteomes" id="UP000320762"/>
    </source>
</evidence>
<evidence type="ECO:0000313" key="3">
    <source>
        <dbReference type="EMBL" id="TRM55333.1"/>
    </source>
</evidence>
<evidence type="ECO:0000256" key="1">
    <source>
        <dbReference type="SAM" id="Coils"/>
    </source>
</evidence>